<sequence length="99" mass="11046">MGRGSVTVKTDILRDMVIVVLKGILTPAEYKLSETLEGLLSIKKIRANLVEAGRDKLGEIITEQTGEEVISFHTDISTRNGERVMIFKLTSDLEKKIML</sequence>
<name>A0ABN0XI23_9LACT</name>
<accession>A0ABN0XI23</accession>
<evidence type="ECO:0000259" key="1">
    <source>
        <dbReference type="Pfam" id="PF10057"/>
    </source>
</evidence>
<dbReference type="Proteomes" id="UP001501166">
    <property type="component" value="Unassembled WGS sequence"/>
</dbReference>
<protein>
    <submittedName>
        <fullName evidence="2">DUF2294 domain-containing protein</fullName>
    </submittedName>
</protein>
<evidence type="ECO:0000313" key="3">
    <source>
        <dbReference type="Proteomes" id="UP001501166"/>
    </source>
</evidence>
<dbReference type="Pfam" id="PF10057">
    <property type="entry name" value="MpsC"/>
    <property type="match status" value="1"/>
</dbReference>
<reference evidence="2 3" key="1">
    <citation type="journal article" date="2019" name="Int. J. Syst. Evol. Microbiol.">
        <title>The Global Catalogue of Microorganisms (GCM) 10K type strain sequencing project: providing services to taxonomists for standard genome sequencing and annotation.</title>
        <authorList>
            <consortium name="The Broad Institute Genomics Platform"/>
            <consortium name="The Broad Institute Genome Sequencing Center for Infectious Disease"/>
            <person name="Wu L."/>
            <person name="Ma J."/>
        </authorList>
    </citation>
    <scope>NUCLEOTIDE SEQUENCE [LARGE SCALE GENOMIC DNA]</scope>
    <source>
        <strain evidence="2 3">JCM 12662</strain>
    </source>
</reference>
<evidence type="ECO:0000313" key="2">
    <source>
        <dbReference type="EMBL" id="GAA0364729.1"/>
    </source>
</evidence>
<proteinExistence type="predicted"/>
<dbReference type="EMBL" id="BAAACW010000103">
    <property type="protein sequence ID" value="GAA0364729.1"/>
    <property type="molecule type" value="Genomic_DNA"/>
</dbReference>
<organism evidence="2 3">
    <name type="scientific">Alkalibacterium iburiense</name>
    <dbReference type="NCBI Taxonomy" id="290589"/>
    <lineage>
        <taxon>Bacteria</taxon>
        <taxon>Bacillati</taxon>
        <taxon>Bacillota</taxon>
        <taxon>Bacilli</taxon>
        <taxon>Lactobacillales</taxon>
        <taxon>Carnobacteriaceae</taxon>
        <taxon>Alkalibacterium</taxon>
    </lineage>
</organism>
<comment type="caution">
    <text evidence="2">The sequence shown here is derived from an EMBL/GenBank/DDBJ whole genome shotgun (WGS) entry which is preliminary data.</text>
</comment>
<feature type="domain" description="Na+-translocating membrane potential-generating system MpsC" evidence="1">
    <location>
        <begin position="1"/>
        <end position="90"/>
    </location>
</feature>
<gene>
    <name evidence="2" type="ORF">GCM10008932_16280</name>
</gene>
<dbReference type="InterPro" id="IPR018745">
    <property type="entry name" value="MpsC"/>
</dbReference>
<keyword evidence="3" id="KW-1185">Reference proteome</keyword>